<name>A0ABX2RF42_9THEO</name>
<evidence type="ECO:0000259" key="11">
    <source>
        <dbReference type="PROSITE" id="PS50113"/>
    </source>
</evidence>
<keyword evidence="6" id="KW-0804">Transcription</keyword>
<dbReference type="CDD" id="cd00130">
    <property type="entry name" value="PAS"/>
    <property type="match status" value="1"/>
</dbReference>
<sequence length="465" mass="53315">MLKSQVNFDFDTLKKILDCSFDEIYIVNAEGIVVYVNNACEKHYGVKASEIIGKSSEELSKYGLWEPRLSPLVLKTKQRLTIEQTTRTGKKLLTTATPIFDDEGNIEFVIENSRDITETEGLKHELEQSKKLLKRMKEEVKRLRKTELDIPDFICKSKKMESIIFMAKRIAQVDSPVLILGESGTGKGMLAKFIHKNSNRKNGPFITLNCASIPPELFEAELFGYEKGAFTGASEKGKMGLIDLAAEGTLFLDEIGDLPFNVQTKLLHILQEGEYFKIGGREVQKARCRFIAATNRNLREMIKNKTFREDLYYRLSTFEIELPPLRERKEEIIPLAQYFLEKYNKKYHTSRTLGKECLNQFLAYSWPGNVRELENVIERLVVISTKNTINNFDIPFNTIGTSPPDEKPLQLPNSLEQALADFEKELITRAYQQFKSSYKVAKALKISQSKANRLIRKYCSKSLNK</sequence>
<dbReference type="PROSITE" id="PS50112">
    <property type="entry name" value="PAS"/>
    <property type="match status" value="1"/>
</dbReference>
<evidence type="ECO:0000259" key="10">
    <source>
        <dbReference type="PROSITE" id="PS50112"/>
    </source>
</evidence>
<dbReference type="Pfam" id="PF18024">
    <property type="entry name" value="HTH_50"/>
    <property type="match status" value="1"/>
</dbReference>
<dbReference type="Proteomes" id="UP000604066">
    <property type="component" value="Unassembled WGS sequence"/>
</dbReference>
<keyword evidence="3" id="KW-0067">ATP-binding</keyword>
<dbReference type="SUPFAM" id="SSF55785">
    <property type="entry name" value="PYP-like sensor domain (PAS domain)"/>
    <property type="match status" value="1"/>
</dbReference>
<dbReference type="InterPro" id="IPR003593">
    <property type="entry name" value="AAA+_ATPase"/>
</dbReference>
<dbReference type="InterPro" id="IPR025944">
    <property type="entry name" value="Sigma_54_int_dom_CS"/>
</dbReference>
<dbReference type="InterPro" id="IPR025943">
    <property type="entry name" value="Sigma_54_int_dom_ATP-bd_2"/>
</dbReference>
<keyword evidence="1" id="KW-0547">Nucleotide-binding</keyword>
<evidence type="ECO:0000256" key="1">
    <source>
        <dbReference type="ARBA" id="ARBA00022741"/>
    </source>
</evidence>
<feature type="domain" description="PAS" evidence="10">
    <location>
        <begin position="9"/>
        <end position="55"/>
    </location>
</feature>
<feature type="domain" description="PAC" evidence="11">
    <location>
        <begin position="78"/>
        <end position="128"/>
    </location>
</feature>
<dbReference type="Pfam" id="PF08448">
    <property type="entry name" value="PAS_4"/>
    <property type="match status" value="1"/>
</dbReference>
<evidence type="ECO:0000313" key="13">
    <source>
        <dbReference type="Proteomes" id="UP000604066"/>
    </source>
</evidence>
<feature type="coiled-coil region" evidence="8">
    <location>
        <begin position="119"/>
        <end position="146"/>
    </location>
</feature>
<keyword evidence="13" id="KW-1185">Reference proteome</keyword>
<organism evidence="12 13">
    <name type="scientific">Carboxydothermus ferrireducens DSM 11255</name>
    <dbReference type="NCBI Taxonomy" id="1119529"/>
    <lineage>
        <taxon>Bacteria</taxon>
        <taxon>Bacillati</taxon>
        <taxon>Bacillota</taxon>
        <taxon>Clostridia</taxon>
        <taxon>Thermoanaerobacterales</taxon>
        <taxon>Thermoanaerobacteraceae</taxon>
        <taxon>Carboxydothermus</taxon>
    </lineage>
</organism>
<feature type="domain" description="Sigma-54 factor interaction" evidence="9">
    <location>
        <begin position="153"/>
        <end position="382"/>
    </location>
</feature>
<dbReference type="PROSITE" id="PS50045">
    <property type="entry name" value="SIGMA54_INTERACT_4"/>
    <property type="match status" value="1"/>
</dbReference>
<dbReference type="InterPro" id="IPR030828">
    <property type="entry name" value="HTH_TyrR"/>
</dbReference>
<keyword evidence="5" id="KW-0238">DNA-binding</keyword>
<dbReference type="RefSeq" id="WP_028052229.1">
    <property type="nucleotide sequence ID" value="NZ_ATYG01000016.1"/>
</dbReference>
<dbReference type="InterPro" id="IPR035965">
    <property type="entry name" value="PAS-like_dom_sf"/>
</dbReference>
<dbReference type="InterPro" id="IPR002078">
    <property type="entry name" value="Sigma_54_int"/>
</dbReference>
<dbReference type="Pfam" id="PF25601">
    <property type="entry name" value="AAA_lid_14"/>
    <property type="match status" value="1"/>
</dbReference>
<dbReference type="InterPro" id="IPR000014">
    <property type="entry name" value="PAS"/>
</dbReference>
<accession>A0ABX2RF42</accession>
<evidence type="ECO:0000256" key="4">
    <source>
        <dbReference type="ARBA" id="ARBA00023015"/>
    </source>
</evidence>
<dbReference type="SMART" id="SM00382">
    <property type="entry name" value="AAA"/>
    <property type="match status" value="1"/>
</dbReference>
<evidence type="ECO:0000313" key="12">
    <source>
        <dbReference type="EMBL" id="NYE58497.1"/>
    </source>
</evidence>
<comment type="caution">
    <text evidence="12">The sequence shown here is derived from an EMBL/GenBank/DDBJ whole genome shotgun (WGS) entry which is preliminary data.</text>
</comment>
<evidence type="ECO:0000256" key="3">
    <source>
        <dbReference type="ARBA" id="ARBA00022840"/>
    </source>
</evidence>
<dbReference type="InterPro" id="IPR013656">
    <property type="entry name" value="PAS_4"/>
</dbReference>
<evidence type="ECO:0000256" key="6">
    <source>
        <dbReference type="ARBA" id="ARBA00023163"/>
    </source>
</evidence>
<dbReference type="Pfam" id="PF00158">
    <property type="entry name" value="Sigma54_activat"/>
    <property type="match status" value="1"/>
</dbReference>
<dbReference type="Gene3D" id="3.40.50.300">
    <property type="entry name" value="P-loop containing nucleotide triphosphate hydrolases"/>
    <property type="match status" value="1"/>
</dbReference>
<proteinExistence type="predicted"/>
<dbReference type="SUPFAM" id="SSF52540">
    <property type="entry name" value="P-loop containing nucleoside triphosphate hydrolases"/>
    <property type="match status" value="1"/>
</dbReference>
<dbReference type="PROSITE" id="PS00676">
    <property type="entry name" value="SIGMA54_INTERACT_2"/>
    <property type="match status" value="1"/>
</dbReference>
<dbReference type="SUPFAM" id="SSF46689">
    <property type="entry name" value="Homeodomain-like"/>
    <property type="match status" value="1"/>
</dbReference>
<dbReference type="EMBL" id="JACCBS010000003">
    <property type="protein sequence ID" value="NYE58497.1"/>
    <property type="molecule type" value="Genomic_DNA"/>
</dbReference>
<reference evidence="12 13" key="1">
    <citation type="submission" date="2020-07" db="EMBL/GenBank/DDBJ databases">
        <title>Genomic Encyclopedia of Type Strains, Phase III (KMG-III): the genomes of soil and plant-associated and newly described type strains.</title>
        <authorList>
            <person name="Whitman W."/>
        </authorList>
    </citation>
    <scope>NUCLEOTIDE SEQUENCE [LARGE SCALE GENOMIC DNA]</scope>
    <source>
        <strain evidence="12 13">DSM 11255</strain>
    </source>
</reference>
<dbReference type="PANTHER" id="PTHR32071">
    <property type="entry name" value="TRANSCRIPTIONAL REGULATORY PROTEIN"/>
    <property type="match status" value="1"/>
</dbReference>
<dbReference type="Gene3D" id="3.30.450.20">
    <property type="entry name" value="PAS domain"/>
    <property type="match status" value="1"/>
</dbReference>
<gene>
    <name evidence="12" type="ORF">HDG70_002248</name>
</gene>
<evidence type="ECO:0000256" key="2">
    <source>
        <dbReference type="ARBA" id="ARBA00022797"/>
    </source>
</evidence>
<evidence type="ECO:0000259" key="9">
    <source>
        <dbReference type="PROSITE" id="PS50045"/>
    </source>
</evidence>
<keyword evidence="4" id="KW-0805">Transcription regulation</keyword>
<protein>
    <recommendedName>
        <fullName evidence="7">HTH-type transcriptional regulatory protein TyrR</fullName>
    </recommendedName>
</protein>
<dbReference type="CDD" id="cd00009">
    <property type="entry name" value="AAA"/>
    <property type="match status" value="1"/>
</dbReference>
<dbReference type="PROSITE" id="PS50113">
    <property type="entry name" value="PAC"/>
    <property type="match status" value="1"/>
</dbReference>
<dbReference type="Gene3D" id="1.10.10.60">
    <property type="entry name" value="Homeodomain-like"/>
    <property type="match status" value="1"/>
</dbReference>
<dbReference type="NCBIfam" id="TIGR00229">
    <property type="entry name" value="sensory_box"/>
    <property type="match status" value="1"/>
</dbReference>
<dbReference type="PROSITE" id="PS00688">
    <property type="entry name" value="SIGMA54_INTERACT_3"/>
    <property type="match status" value="1"/>
</dbReference>
<evidence type="ECO:0000256" key="7">
    <source>
        <dbReference type="ARBA" id="ARBA00029500"/>
    </source>
</evidence>
<dbReference type="InterPro" id="IPR009057">
    <property type="entry name" value="Homeodomain-like_sf"/>
</dbReference>
<evidence type="ECO:0000256" key="5">
    <source>
        <dbReference type="ARBA" id="ARBA00023125"/>
    </source>
</evidence>
<keyword evidence="8" id="KW-0175">Coiled coil</keyword>
<dbReference type="InterPro" id="IPR027417">
    <property type="entry name" value="P-loop_NTPase"/>
</dbReference>
<dbReference type="PROSITE" id="PS00675">
    <property type="entry name" value="SIGMA54_INTERACT_1"/>
    <property type="match status" value="1"/>
</dbReference>
<dbReference type="PANTHER" id="PTHR32071:SF57">
    <property type="entry name" value="C4-DICARBOXYLATE TRANSPORT TRANSCRIPTIONAL REGULATORY PROTEIN DCTD"/>
    <property type="match status" value="1"/>
</dbReference>
<dbReference type="InterPro" id="IPR058031">
    <property type="entry name" value="AAA_lid_NorR"/>
</dbReference>
<dbReference type="InterPro" id="IPR000700">
    <property type="entry name" value="PAS-assoc_C"/>
</dbReference>
<keyword evidence="2" id="KW-0058">Aromatic hydrocarbons catabolism</keyword>
<dbReference type="Gene3D" id="1.10.8.60">
    <property type="match status" value="1"/>
</dbReference>
<dbReference type="InterPro" id="IPR025662">
    <property type="entry name" value="Sigma_54_int_dom_ATP-bd_1"/>
</dbReference>
<evidence type="ECO:0000256" key="8">
    <source>
        <dbReference type="SAM" id="Coils"/>
    </source>
</evidence>